<dbReference type="GO" id="GO:0005829">
    <property type="term" value="C:cytosol"/>
    <property type="evidence" value="ECO:0007669"/>
    <property type="project" value="TreeGrafter"/>
</dbReference>
<feature type="domain" description="2'-5'-oligoadenylate synthetase 1" evidence="2">
    <location>
        <begin position="40"/>
        <end position="139"/>
    </location>
</feature>
<evidence type="ECO:0000313" key="3">
    <source>
        <dbReference type="EMBL" id="KAG2494108.1"/>
    </source>
</evidence>
<dbReference type="AlphaFoldDB" id="A0A835Y3P1"/>
<keyword evidence="1" id="KW-0812">Transmembrane</keyword>
<name>A0A835Y3P1_9CHLO</name>
<comment type="caution">
    <text evidence="3">The sequence shown here is derived from an EMBL/GenBank/DDBJ whole genome shotgun (WGS) entry which is preliminary data.</text>
</comment>
<keyword evidence="4" id="KW-1185">Reference proteome</keyword>
<protein>
    <recommendedName>
        <fullName evidence="2">2'-5'-oligoadenylate synthetase 1 domain-containing protein</fullName>
    </recommendedName>
</protein>
<dbReference type="PANTHER" id="PTHR11258">
    <property type="entry name" value="2-5 OLIGOADENYLATE SYNTHETASE"/>
    <property type="match status" value="1"/>
</dbReference>
<feature type="transmembrane region" description="Helical" evidence="1">
    <location>
        <begin position="243"/>
        <end position="265"/>
    </location>
</feature>
<dbReference type="InterPro" id="IPR018952">
    <property type="entry name" value="2-5-oligoAdlate_synth_1_dom2/C"/>
</dbReference>
<dbReference type="EMBL" id="JAEHOE010000033">
    <property type="protein sequence ID" value="KAG2494108.1"/>
    <property type="molecule type" value="Genomic_DNA"/>
</dbReference>
<evidence type="ECO:0000256" key="1">
    <source>
        <dbReference type="SAM" id="Phobius"/>
    </source>
</evidence>
<keyword evidence="1" id="KW-0472">Membrane</keyword>
<dbReference type="GO" id="GO:0005654">
    <property type="term" value="C:nucleoplasm"/>
    <property type="evidence" value="ECO:0007669"/>
    <property type="project" value="TreeGrafter"/>
</dbReference>
<dbReference type="Gene3D" id="1.10.1410.20">
    <property type="entry name" value="2'-5'-oligoadenylate synthetase 1, domain 2"/>
    <property type="match status" value="1"/>
</dbReference>
<dbReference type="Pfam" id="PF10421">
    <property type="entry name" value="OAS1_C"/>
    <property type="match status" value="1"/>
</dbReference>
<dbReference type="GO" id="GO:0016020">
    <property type="term" value="C:membrane"/>
    <property type="evidence" value="ECO:0007669"/>
    <property type="project" value="TreeGrafter"/>
</dbReference>
<dbReference type="OrthoDB" id="549996at2759"/>
<accession>A0A835Y3P1</accession>
<dbReference type="GO" id="GO:0001730">
    <property type="term" value="F:2'-5'-oligoadenylate synthetase activity"/>
    <property type="evidence" value="ECO:0007669"/>
    <property type="project" value="TreeGrafter"/>
</dbReference>
<evidence type="ECO:0000313" key="4">
    <source>
        <dbReference type="Proteomes" id="UP000612055"/>
    </source>
</evidence>
<sequence>MDMIKLTTAWGVDMDVLFVQNEAWWYQWDKAAAQVKALVKPLIHSAHSVTASGARERGVSEAHTRFVKEQPGTANQAVRLFKAWVKCGLAERGLLRSSKLPSVALELIVLNAFVEESCESSGGFSRSLLLRTFLRALDTASRLDEPGGGPVVMLDAGALGYRREEGERFRACWGAEGPFIIHPIDPTCNVARALNNGRQDWDWSTLAREARELRHCIRNRSLRELLLDSTLGRGLNPYFANELLSQGIATGVMWAVVVVVVVALMRAFETHAATL</sequence>
<proteinExistence type="predicted"/>
<evidence type="ECO:0000259" key="2">
    <source>
        <dbReference type="Pfam" id="PF10421"/>
    </source>
</evidence>
<keyword evidence="1" id="KW-1133">Transmembrane helix</keyword>
<gene>
    <name evidence="3" type="ORF">HYH03_007747</name>
</gene>
<dbReference type="SUPFAM" id="SSF81631">
    <property type="entry name" value="PAP/OAS1 substrate-binding domain"/>
    <property type="match status" value="1"/>
</dbReference>
<dbReference type="Proteomes" id="UP000612055">
    <property type="component" value="Unassembled WGS sequence"/>
</dbReference>
<organism evidence="3 4">
    <name type="scientific">Edaphochlamys debaryana</name>
    <dbReference type="NCBI Taxonomy" id="47281"/>
    <lineage>
        <taxon>Eukaryota</taxon>
        <taxon>Viridiplantae</taxon>
        <taxon>Chlorophyta</taxon>
        <taxon>core chlorophytes</taxon>
        <taxon>Chlorophyceae</taxon>
        <taxon>CS clade</taxon>
        <taxon>Chlamydomonadales</taxon>
        <taxon>Chlamydomonadales incertae sedis</taxon>
        <taxon>Edaphochlamys</taxon>
    </lineage>
</organism>
<dbReference type="GO" id="GO:0003725">
    <property type="term" value="F:double-stranded RNA binding"/>
    <property type="evidence" value="ECO:0007669"/>
    <property type="project" value="TreeGrafter"/>
</dbReference>
<dbReference type="PANTHER" id="PTHR11258:SF11">
    <property type="entry name" value="C2H2-TYPE DOMAIN-CONTAINING PROTEIN"/>
    <property type="match status" value="1"/>
</dbReference>
<reference evidence="3" key="1">
    <citation type="journal article" date="2020" name="bioRxiv">
        <title>Comparative genomics of Chlamydomonas.</title>
        <authorList>
            <person name="Craig R.J."/>
            <person name="Hasan A.R."/>
            <person name="Ness R.W."/>
            <person name="Keightley P.D."/>
        </authorList>
    </citation>
    <scope>NUCLEOTIDE SEQUENCE</scope>
    <source>
        <strain evidence="3">CCAP 11/70</strain>
    </source>
</reference>